<evidence type="ECO:0000313" key="2">
    <source>
        <dbReference type="EMBL" id="AHG75791.1"/>
    </source>
</evidence>
<evidence type="ECO:0000259" key="1">
    <source>
        <dbReference type="PROSITE" id="PS50995"/>
    </source>
</evidence>
<protein>
    <submittedName>
        <fullName evidence="2">MarR family transcriptional regulator</fullName>
    </submittedName>
</protein>
<dbReference type="PATRIC" id="fig|1433287.3.peg.1271"/>
<dbReference type="PANTHER" id="PTHR33164:SF89">
    <property type="entry name" value="MARR FAMILY REGULATORY PROTEIN"/>
    <property type="match status" value="1"/>
</dbReference>
<dbReference type="PANTHER" id="PTHR33164">
    <property type="entry name" value="TRANSCRIPTIONAL REGULATOR, MARR FAMILY"/>
    <property type="match status" value="1"/>
</dbReference>
<dbReference type="eggNOG" id="COG1846">
    <property type="taxonomic scope" value="Bacteria"/>
</dbReference>
<dbReference type="SUPFAM" id="SSF46785">
    <property type="entry name" value="Winged helix' DNA-binding domain"/>
    <property type="match status" value="1"/>
</dbReference>
<keyword evidence="3" id="KW-1185">Reference proteome</keyword>
<feature type="domain" description="HTH marR-type" evidence="1">
    <location>
        <begin position="1"/>
        <end position="133"/>
    </location>
</feature>
<dbReference type="InterPro" id="IPR000835">
    <property type="entry name" value="HTH_MarR-typ"/>
</dbReference>
<dbReference type="STRING" id="1433287.X808_12680"/>
<proteinExistence type="predicted"/>
<dbReference type="GO" id="GO:0006950">
    <property type="term" value="P:response to stress"/>
    <property type="evidence" value="ECO:0007669"/>
    <property type="project" value="TreeGrafter"/>
</dbReference>
<dbReference type="InterPro" id="IPR039422">
    <property type="entry name" value="MarR/SlyA-like"/>
</dbReference>
<dbReference type="AlphaFoldDB" id="W0QB85"/>
<organism evidence="2 3">
    <name type="scientific">Mannheimia varigena USDA-ARS-USMARC-1296</name>
    <dbReference type="NCBI Taxonomy" id="1433287"/>
    <lineage>
        <taxon>Bacteria</taxon>
        <taxon>Pseudomonadati</taxon>
        <taxon>Pseudomonadota</taxon>
        <taxon>Gammaproteobacteria</taxon>
        <taxon>Pasteurellales</taxon>
        <taxon>Pasteurellaceae</taxon>
        <taxon>Mannheimia</taxon>
    </lineage>
</organism>
<dbReference type="EMBL" id="CP006943">
    <property type="protein sequence ID" value="AHG75791.1"/>
    <property type="molecule type" value="Genomic_DNA"/>
</dbReference>
<sequence length="155" mass="17679">MANFDELTKHVGEIDAVLDNWIAKLGLTYNHFAVLHTLAKQPNGCTQKQIADEWYLPKQTVFNICKEYREKGWIEFAESESDKRERILLLTEQGKHQAMPIKAKTDAMIEGAFARFGAKKTEQLFKLMAELSAICRGEIKLHHKIAKSEPHSPKG</sequence>
<accession>W0QB85</accession>
<dbReference type="Proteomes" id="UP000066995">
    <property type="component" value="Chromosome"/>
</dbReference>
<dbReference type="RefSeq" id="WP_025217503.1">
    <property type="nucleotide sequence ID" value="NZ_CP006943.1"/>
</dbReference>
<gene>
    <name evidence="2" type="ORF">X808_12680</name>
</gene>
<dbReference type="PROSITE" id="PS50995">
    <property type="entry name" value="HTH_MARR_2"/>
    <property type="match status" value="1"/>
</dbReference>
<dbReference type="GO" id="GO:0003700">
    <property type="term" value="F:DNA-binding transcription factor activity"/>
    <property type="evidence" value="ECO:0007669"/>
    <property type="project" value="InterPro"/>
</dbReference>
<dbReference type="Pfam" id="PF12802">
    <property type="entry name" value="MarR_2"/>
    <property type="match status" value="1"/>
</dbReference>
<name>W0QB85_9PAST</name>
<dbReference type="KEGG" id="mvi:X808_12680"/>
<dbReference type="SMART" id="SM00347">
    <property type="entry name" value="HTH_MARR"/>
    <property type="match status" value="1"/>
</dbReference>
<dbReference type="OrthoDB" id="3232829at2"/>
<dbReference type="InterPro" id="IPR036388">
    <property type="entry name" value="WH-like_DNA-bd_sf"/>
</dbReference>
<evidence type="ECO:0000313" key="3">
    <source>
        <dbReference type="Proteomes" id="UP000066995"/>
    </source>
</evidence>
<reference evidence="2 3" key="1">
    <citation type="submission" date="2013-12" db="EMBL/GenBank/DDBJ databases">
        <title>Annotation of the Mannheimia varigena USDA-ARS-USMARC-1296 complete genome.</title>
        <authorList>
            <person name="Harhay G.P."/>
            <person name="Clawson M.L."/>
            <person name="Murray R.W."/>
            <person name="Lubbers B.V."/>
            <person name="Heaton M.P."/>
            <person name="Chitko-Mckown C.G."/>
            <person name="Harhay D.M."/>
            <person name="Smith T.P.L."/>
        </authorList>
    </citation>
    <scope>NUCLEOTIDE SEQUENCE [LARGE SCALE GENOMIC DNA]</scope>
    <source>
        <strain evidence="2 3">USDA-ARS-USMARC-1296</strain>
    </source>
</reference>
<dbReference type="HOGENOM" id="CLU_083287_30_3_6"/>
<dbReference type="InterPro" id="IPR036390">
    <property type="entry name" value="WH_DNA-bd_sf"/>
</dbReference>
<dbReference type="Gene3D" id="6.10.250.820">
    <property type="match status" value="1"/>
</dbReference>
<dbReference type="Gene3D" id="1.10.10.10">
    <property type="entry name" value="Winged helix-like DNA-binding domain superfamily/Winged helix DNA-binding domain"/>
    <property type="match status" value="1"/>
</dbReference>